<evidence type="ECO:0000256" key="1">
    <source>
        <dbReference type="SAM" id="SignalP"/>
    </source>
</evidence>
<accession>A0A7Y2RCX6</accession>
<name>A0A7Y2RCX6_9GAMM</name>
<evidence type="ECO:0000313" key="3">
    <source>
        <dbReference type="Proteomes" id="UP000569202"/>
    </source>
</evidence>
<proteinExistence type="predicted"/>
<keyword evidence="1" id="KW-0732">Signal</keyword>
<dbReference type="Proteomes" id="UP000569202">
    <property type="component" value="Unassembled WGS sequence"/>
</dbReference>
<dbReference type="RefSeq" id="WP_171539704.1">
    <property type="nucleotide sequence ID" value="NZ_JABERL010000005.1"/>
</dbReference>
<reference evidence="2 3" key="1">
    <citation type="submission" date="2020-04" db="EMBL/GenBank/DDBJ databases">
        <title>Acinetobacter Taxon 24.</title>
        <authorList>
            <person name="Nemec A."/>
            <person name="Radolfova-Krizova L."/>
            <person name="Higgins P.G."/>
            <person name="Spanelova P."/>
        </authorList>
    </citation>
    <scope>NUCLEOTIDE SEQUENCE [LARGE SCALE GENOMIC DNA]</scope>
    <source>
        <strain evidence="2 3">ANC 5380</strain>
    </source>
</reference>
<dbReference type="EMBL" id="JABERL010000005">
    <property type="protein sequence ID" value="NNH76501.1"/>
    <property type="molecule type" value="Genomic_DNA"/>
</dbReference>
<dbReference type="AlphaFoldDB" id="A0A7Y2RCX6"/>
<sequence>MQRKISIMTAFILGSTVLSVAHATDKTVADKALASPDNRKGIPLSDLIKPTDKTRYIEQQTTGDKQIYSELFKPTLTQWVKAKGELPVERNKLIYESDYRVDKPTKIIGGLQDLIELQYFYKQSLHAQMLGENANSILKFTHSKNGKVFVSTRFNKVYDLKPFYSETDKKTEYSQCVDISARITVTKVPIRDNFGRESLVDYWQDFEVPVCHTDSNES</sequence>
<protein>
    <submittedName>
        <fullName evidence="2">Uncharacterized protein</fullName>
    </submittedName>
</protein>
<organism evidence="2 3">
    <name type="scientific">Acinetobacter terrae</name>
    <dbReference type="NCBI Taxonomy" id="2731247"/>
    <lineage>
        <taxon>Bacteria</taxon>
        <taxon>Pseudomonadati</taxon>
        <taxon>Pseudomonadota</taxon>
        <taxon>Gammaproteobacteria</taxon>
        <taxon>Moraxellales</taxon>
        <taxon>Moraxellaceae</taxon>
        <taxon>Acinetobacter</taxon>
        <taxon>Acinetobacter Taxon 24</taxon>
    </lineage>
</organism>
<evidence type="ECO:0000313" key="2">
    <source>
        <dbReference type="EMBL" id="NNH76501.1"/>
    </source>
</evidence>
<comment type="caution">
    <text evidence="2">The sequence shown here is derived from an EMBL/GenBank/DDBJ whole genome shotgun (WGS) entry which is preliminary data.</text>
</comment>
<feature type="signal peptide" evidence="1">
    <location>
        <begin position="1"/>
        <end position="23"/>
    </location>
</feature>
<gene>
    <name evidence="2" type="ORF">HLH17_02135</name>
</gene>
<feature type="chain" id="PRO_5030950559" evidence="1">
    <location>
        <begin position="24"/>
        <end position="218"/>
    </location>
</feature>